<organism evidence="2 3">
    <name type="scientific">Luteibacter flocculans</name>
    <dbReference type="NCBI Taxonomy" id="2780091"/>
    <lineage>
        <taxon>Bacteria</taxon>
        <taxon>Pseudomonadati</taxon>
        <taxon>Pseudomonadota</taxon>
        <taxon>Gammaproteobacteria</taxon>
        <taxon>Lysobacterales</taxon>
        <taxon>Rhodanobacteraceae</taxon>
        <taxon>Luteibacter</taxon>
    </lineage>
</organism>
<name>A0ABY4T1T5_9GAMM</name>
<reference evidence="2" key="1">
    <citation type="submission" date="2020-10" db="EMBL/GenBank/DDBJ databases">
        <title>Whole-genome sequence of Luteibacter sp. EIF3.</title>
        <authorList>
            <person name="Friedrich I."/>
            <person name="Hertel R."/>
            <person name="Daniel R."/>
        </authorList>
    </citation>
    <scope>NUCLEOTIDE SEQUENCE</scope>
    <source>
        <strain evidence="2">EIF3</strain>
    </source>
</reference>
<feature type="transmembrane region" description="Helical" evidence="1">
    <location>
        <begin position="58"/>
        <end position="80"/>
    </location>
</feature>
<dbReference type="Proteomes" id="UP001056681">
    <property type="component" value="Chromosome"/>
</dbReference>
<evidence type="ECO:0000256" key="1">
    <source>
        <dbReference type="SAM" id="Phobius"/>
    </source>
</evidence>
<protein>
    <submittedName>
        <fullName evidence="2">Uncharacterized protein</fullName>
    </submittedName>
</protein>
<gene>
    <name evidence="2" type="ORF">IM816_15710</name>
</gene>
<proteinExistence type="predicted"/>
<keyword evidence="1" id="KW-1133">Transmembrane helix</keyword>
<sequence length="81" mass="9049">MKTILLVAMWLPMIVLGHVLGALWFKEGTLASYAFFIAWPIANIALAYRLCQTDGHILVVRLVTFLLVELATLAIVLLYFG</sequence>
<keyword evidence="3" id="KW-1185">Reference proteome</keyword>
<evidence type="ECO:0000313" key="2">
    <source>
        <dbReference type="EMBL" id="URL58032.1"/>
    </source>
</evidence>
<accession>A0ABY4T1T5</accession>
<keyword evidence="1" id="KW-0812">Transmembrane</keyword>
<dbReference type="RefSeq" id="WP_250338811.1">
    <property type="nucleotide sequence ID" value="NZ_CP063231.1"/>
</dbReference>
<evidence type="ECO:0000313" key="3">
    <source>
        <dbReference type="Proteomes" id="UP001056681"/>
    </source>
</evidence>
<dbReference type="EMBL" id="CP063231">
    <property type="protein sequence ID" value="URL58032.1"/>
    <property type="molecule type" value="Genomic_DNA"/>
</dbReference>
<keyword evidence="1" id="KW-0472">Membrane</keyword>
<feature type="transmembrane region" description="Helical" evidence="1">
    <location>
        <begin position="31"/>
        <end position="51"/>
    </location>
</feature>